<proteinExistence type="predicted"/>
<dbReference type="EMBL" id="VSSQ01018892">
    <property type="protein sequence ID" value="MPM62489.1"/>
    <property type="molecule type" value="Genomic_DNA"/>
</dbReference>
<name>A0A645BAJ0_9ZZZZ</name>
<comment type="caution">
    <text evidence="1">The sequence shown here is derived from an EMBL/GenBank/DDBJ whole genome shotgun (WGS) entry which is preliminary data.</text>
</comment>
<evidence type="ECO:0000313" key="1">
    <source>
        <dbReference type="EMBL" id="MPM62489.1"/>
    </source>
</evidence>
<gene>
    <name evidence="1" type="ORF">SDC9_109361</name>
</gene>
<accession>A0A645BAJ0</accession>
<dbReference type="NCBIfam" id="NF038093">
    <property type="entry name" value="GrdX"/>
    <property type="match status" value="1"/>
</dbReference>
<dbReference type="InterPro" id="IPR047735">
    <property type="entry name" value="GrdX-like"/>
</dbReference>
<dbReference type="AlphaFoldDB" id="A0A645BAJ0"/>
<organism evidence="1">
    <name type="scientific">bioreactor metagenome</name>
    <dbReference type="NCBI Taxonomy" id="1076179"/>
    <lineage>
        <taxon>unclassified sequences</taxon>
        <taxon>metagenomes</taxon>
        <taxon>ecological metagenomes</taxon>
    </lineage>
</organism>
<protein>
    <submittedName>
        <fullName evidence="1">Uncharacterized protein</fullName>
    </submittedName>
</protein>
<sequence>MVLFPFFYTCITNNKDLAECVDDAKLIDGPAISVLTIARDMIHQGWKLVASPLYGNFKPAQQPYRTLILSREKKDRHIPADRYSLELIESAMNIFRECEIKGIPGDMPDEIDNDYKFVDFALMEDTLRECGILRCDLHRCIRG</sequence>
<reference evidence="1" key="1">
    <citation type="submission" date="2019-08" db="EMBL/GenBank/DDBJ databases">
        <authorList>
            <person name="Kucharzyk K."/>
            <person name="Murdoch R.W."/>
            <person name="Higgins S."/>
            <person name="Loffler F."/>
        </authorList>
    </citation>
    <scope>NUCLEOTIDE SEQUENCE</scope>
</reference>